<dbReference type="RefSeq" id="WP_310339096.1">
    <property type="nucleotide sequence ID" value="NZ_JAVDXO010000001.1"/>
</dbReference>
<evidence type="ECO:0000313" key="1">
    <source>
        <dbReference type="EMBL" id="MDR7305190.1"/>
    </source>
</evidence>
<gene>
    <name evidence="1" type="ORF">J2X15_000456</name>
</gene>
<name>A0ABU1ZI27_9BURK</name>
<sequence length="102" mass="11085">MNSLIKAGTGGPRKQAASLTEIREAMLNVLGERGAQAYPVIQLRVTYADDVQDLWYLRGDVMAAVADLEGELEARRALTAISTMFSGLLPRGLTSRLSPLEH</sequence>
<dbReference type="EMBL" id="JAVDXO010000001">
    <property type="protein sequence ID" value="MDR7305190.1"/>
    <property type="molecule type" value="Genomic_DNA"/>
</dbReference>
<proteinExistence type="predicted"/>
<organism evidence="1 2">
    <name type="scientific">Rhodoferax saidenbachensis</name>
    <dbReference type="NCBI Taxonomy" id="1484693"/>
    <lineage>
        <taxon>Bacteria</taxon>
        <taxon>Pseudomonadati</taxon>
        <taxon>Pseudomonadota</taxon>
        <taxon>Betaproteobacteria</taxon>
        <taxon>Burkholderiales</taxon>
        <taxon>Comamonadaceae</taxon>
        <taxon>Rhodoferax</taxon>
    </lineage>
</organism>
<comment type="caution">
    <text evidence="1">The sequence shown here is derived from an EMBL/GenBank/DDBJ whole genome shotgun (WGS) entry which is preliminary data.</text>
</comment>
<reference evidence="1 2" key="1">
    <citation type="submission" date="2023-07" db="EMBL/GenBank/DDBJ databases">
        <title>Sorghum-associated microbial communities from plants grown in Nebraska, USA.</title>
        <authorList>
            <person name="Schachtman D."/>
        </authorList>
    </citation>
    <scope>NUCLEOTIDE SEQUENCE [LARGE SCALE GENOMIC DNA]</scope>
    <source>
        <strain evidence="1 2">BE308</strain>
    </source>
</reference>
<protein>
    <submittedName>
        <fullName evidence="1">Uncharacterized protein</fullName>
    </submittedName>
</protein>
<accession>A0ABU1ZI27</accession>
<dbReference type="Proteomes" id="UP001268089">
    <property type="component" value="Unassembled WGS sequence"/>
</dbReference>
<keyword evidence="2" id="KW-1185">Reference proteome</keyword>
<evidence type="ECO:0000313" key="2">
    <source>
        <dbReference type="Proteomes" id="UP001268089"/>
    </source>
</evidence>